<evidence type="ECO:0000313" key="3">
    <source>
        <dbReference type="EMBL" id="MCE3050341.1"/>
    </source>
</evidence>
<feature type="region of interest" description="Disordered" evidence="1">
    <location>
        <begin position="1"/>
        <end position="29"/>
    </location>
</feature>
<evidence type="ECO:0000313" key="4">
    <source>
        <dbReference type="Proteomes" id="UP000823775"/>
    </source>
</evidence>
<evidence type="ECO:0000259" key="2">
    <source>
        <dbReference type="PROSITE" id="PS50174"/>
    </source>
</evidence>
<feature type="domain" description="G-patch" evidence="2">
    <location>
        <begin position="199"/>
        <end position="245"/>
    </location>
</feature>
<keyword evidence="4" id="KW-1185">Reference proteome</keyword>
<dbReference type="PROSITE" id="PS50174">
    <property type="entry name" value="G_PATCH"/>
    <property type="match status" value="1"/>
</dbReference>
<protein>
    <recommendedName>
        <fullName evidence="2">G-patch domain-containing protein</fullName>
    </recommendedName>
</protein>
<gene>
    <name evidence="3" type="ORF">HAX54_047007</name>
</gene>
<proteinExistence type="predicted"/>
<dbReference type="EMBL" id="JACEIK010007501">
    <property type="protein sequence ID" value="MCE3050341.1"/>
    <property type="molecule type" value="Genomic_DNA"/>
</dbReference>
<organism evidence="3 4">
    <name type="scientific">Datura stramonium</name>
    <name type="common">Jimsonweed</name>
    <name type="synonym">Common thornapple</name>
    <dbReference type="NCBI Taxonomy" id="4076"/>
    <lineage>
        <taxon>Eukaryota</taxon>
        <taxon>Viridiplantae</taxon>
        <taxon>Streptophyta</taxon>
        <taxon>Embryophyta</taxon>
        <taxon>Tracheophyta</taxon>
        <taxon>Spermatophyta</taxon>
        <taxon>Magnoliopsida</taxon>
        <taxon>eudicotyledons</taxon>
        <taxon>Gunneridae</taxon>
        <taxon>Pentapetalae</taxon>
        <taxon>asterids</taxon>
        <taxon>lamiids</taxon>
        <taxon>Solanales</taxon>
        <taxon>Solanaceae</taxon>
        <taxon>Solanoideae</taxon>
        <taxon>Datureae</taxon>
        <taxon>Datura</taxon>
    </lineage>
</organism>
<dbReference type="Proteomes" id="UP000823775">
    <property type="component" value="Unassembled WGS sequence"/>
</dbReference>
<comment type="caution">
    <text evidence="3">The sequence shown here is derived from an EMBL/GenBank/DDBJ whole genome shotgun (WGS) entry which is preliminary data.</text>
</comment>
<name>A0ABS8WJQ7_DATST</name>
<evidence type="ECO:0000256" key="1">
    <source>
        <dbReference type="SAM" id="MobiDB-lite"/>
    </source>
</evidence>
<dbReference type="InterPro" id="IPR000467">
    <property type="entry name" value="G_patch_dom"/>
</dbReference>
<reference evidence="3 4" key="1">
    <citation type="journal article" date="2021" name="BMC Genomics">
        <title>Datura genome reveals duplications of psychoactive alkaloid biosynthetic genes and high mutation rate following tissue culture.</title>
        <authorList>
            <person name="Rajewski A."/>
            <person name="Carter-House D."/>
            <person name="Stajich J."/>
            <person name="Litt A."/>
        </authorList>
    </citation>
    <scope>NUCLEOTIDE SEQUENCE [LARGE SCALE GENOMIC DNA]</scope>
    <source>
        <strain evidence="3">AR-01</strain>
    </source>
</reference>
<accession>A0ABS8WJQ7</accession>
<sequence length="254" mass="28526">MTDSSASGQAGLGIVTIPSDEPETSGGENATLHDEHIAYMMQQMINMQIEIDRLRNLTNLSISLNTPLSEQNTSATIPPTFPPINLLSPQHFPQTLHPTKPTRMLPIHLSTYNNPTHNKITKTNQPIILHYSRYSSTSTCPNYPHSPQNHQKNQHIPAAHISIPNMQYVPPVYVAKQQPFTTPIPTMPHPEVDPYEEMEREAGPKEILKNGFEPGRGLGLNLDEITEPIQLPDQKYTFNLGYEPTPKEISLEER</sequence>